<sequence>MTDVIDFLEQMGQDAQLRHGSQDEVELALTSTEIAPELQAAILTKDQARLETLLGQIPLCVAFFPGEEEEEEEDETEETPSREPGEAPEHIGRRAVIPAA</sequence>
<protein>
    <submittedName>
        <fullName evidence="2">Uncharacterized protein</fullName>
    </submittedName>
</protein>
<comment type="caution">
    <text evidence="2">The sequence shown here is derived from an EMBL/GenBank/DDBJ whole genome shotgun (WGS) entry which is preliminary data.</text>
</comment>
<name>A0ABW0STV9_9GAMM</name>
<gene>
    <name evidence="2" type="ORF">ACFPPB_02180</name>
</gene>
<evidence type="ECO:0000313" key="3">
    <source>
        <dbReference type="Proteomes" id="UP001596111"/>
    </source>
</evidence>
<organism evidence="2 3">
    <name type="scientific">Rhodanobacter terrae</name>
    <dbReference type="NCBI Taxonomy" id="418647"/>
    <lineage>
        <taxon>Bacteria</taxon>
        <taxon>Pseudomonadati</taxon>
        <taxon>Pseudomonadota</taxon>
        <taxon>Gammaproteobacteria</taxon>
        <taxon>Lysobacterales</taxon>
        <taxon>Rhodanobacteraceae</taxon>
        <taxon>Rhodanobacter</taxon>
    </lineage>
</organism>
<evidence type="ECO:0000256" key="1">
    <source>
        <dbReference type="SAM" id="MobiDB-lite"/>
    </source>
</evidence>
<evidence type="ECO:0000313" key="2">
    <source>
        <dbReference type="EMBL" id="MFC5579929.1"/>
    </source>
</evidence>
<accession>A0ABW0STV9</accession>
<feature type="compositionally biased region" description="Acidic residues" evidence="1">
    <location>
        <begin position="67"/>
        <end position="78"/>
    </location>
</feature>
<feature type="region of interest" description="Disordered" evidence="1">
    <location>
        <begin position="67"/>
        <end position="100"/>
    </location>
</feature>
<dbReference type="Proteomes" id="UP001596111">
    <property type="component" value="Unassembled WGS sequence"/>
</dbReference>
<proteinExistence type="predicted"/>
<keyword evidence="3" id="KW-1185">Reference proteome</keyword>
<feature type="compositionally biased region" description="Basic and acidic residues" evidence="1">
    <location>
        <begin position="79"/>
        <end position="92"/>
    </location>
</feature>
<dbReference type="EMBL" id="JBHSNG010000002">
    <property type="protein sequence ID" value="MFC5579929.1"/>
    <property type="molecule type" value="Genomic_DNA"/>
</dbReference>
<dbReference type="RefSeq" id="WP_377323968.1">
    <property type="nucleotide sequence ID" value="NZ_JBHSNG010000002.1"/>
</dbReference>
<reference evidence="3" key="1">
    <citation type="journal article" date="2019" name="Int. J. Syst. Evol. Microbiol.">
        <title>The Global Catalogue of Microorganisms (GCM) 10K type strain sequencing project: providing services to taxonomists for standard genome sequencing and annotation.</title>
        <authorList>
            <consortium name="The Broad Institute Genomics Platform"/>
            <consortium name="The Broad Institute Genome Sequencing Center for Infectious Disease"/>
            <person name="Wu L."/>
            <person name="Ma J."/>
        </authorList>
    </citation>
    <scope>NUCLEOTIDE SEQUENCE [LARGE SCALE GENOMIC DNA]</scope>
    <source>
        <strain evidence="3">CGMCC 1.13587</strain>
    </source>
</reference>